<evidence type="ECO:0000256" key="1">
    <source>
        <dbReference type="ARBA" id="ARBA00023015"/>
    </source>
</evidence>
<evidence type="ECO:0000313" key="5">
    <source>
        <dbReference type="EMBL" id="MBB2496945.1"/>
    </source>
</evidence>
<dbReference type="InterPro" id="IPR032687">
    <property type="entry name" value="AraC-type_N"/>
</dbReference>
<evidence type="ECO:0000256" key="2">
    <source>
        <dbReference type="ARBA" id="ARBA00023125"/>
    </source>
</evidence>
<reference evidence="5 6" key="1">
    <citation type="submission" date="2020-08" db="EMBL/GenBank/DDBJ databases">
        <authorList>
            <person name="Kim C.M."/>
        </authorList>
    </citation>
    <scope>NUCLEOTIDE SEQUENCE [LARGE SCALE GENOMIC DNA]</scope>
    <source>
        <strain evidence="5 6">UL070</strain>
    </source>
</reference>
<dbReference type="PROSITE" id="PS01124">
    <property type="entry name" value="HTH_ARAC_FAMILY_2"/>
    <property type="match status" value="1"/>
</dbReference>
<dbReference type="GO" id="GO:0000976">
    <property type="term" value="F:transcription cis-regulatory region binding"/>
    <property type="evidence" value="ECO:0007669"/>
    <property type="project" value="TreeGrafter"/>
</dbReference>
<dbReference type="PANTHER" id="PTHR47894:SF1">
    <property type="entry name" value="HTH-TYPE TRANSCRIPTIONAL REGULATOR VQSM"/>
    <property type="match status" value="1"/>
</dbReference>
<dbReference type="SUPFAM" id="SSF46689">
    <property type="entry name" value="Homeodomain-like"/>
    <property type="match status" value="1"/>
</dbReference>
<dbReference type="Pfam" id="PF12833">
    <property type="entry name" value="HTH_18"/>
    <property type="match status" value="1"/>
</dbReference>
<dbReference type="Pfam" id="PF12625">
    <property type="entry name" value="Arabinose_bd"/>
    <property type="match status" value="1"/>
</dbReference>
<dbReference type="InterPro" id="IPR009057">
    <property type="entry name" value="Homeodomain-like_sf"/>
</dbReference>
<organism evidence="5 6">
    <name type="scientific">Aquipseudomonas ullengensis</name>
    <dbReference type="NCBI Taxonomy" id="2759166"/>
    <lineage>
        <taxon>Bacteria</taxon>
        <taxon>Pseudomonadati</taxon>
        <taxon>Pseudomonadota</taxon>
        <taxon>Gammaproteobacteria</taxon>
        <taxon>Pseudomonadales</taxon>
        <taxon>Pseudomonadaceae</taxon>
        <taxon>Aquipseudomonas</taxon>
    </lineage>
</organism>
<evidence type="ECO:0000259" key="4">
    <source>
        <dbReference type="PROSITE" id="PS01124"/>
    </source>
</evidence>
<dbReference type="PANTHER" id="PTHR47894">
    <property type="entry name" value="HTH-TYPE TRANSCRIPTIONAL REGULATOR GADX"/>
    <property type="match status" value="1"/>
</dbReference>
<comment type="caution">
    <text evidence="5">The sequence shown here is derived from an EMBL/GenBank/DDBJ whole genome shotgun (WGS) entry which is preliminary data.</text>
</comment>
<keyword evidence="3" id="KW-0804">Transcription</keyword>
<dbReference type="GO" id="GO:0005829">
    <property type="term" value="C:cytosol"/>
    <property type="evidence" value="ECO:0007669"/>
    <property type="project" value="TreeGrafter"/>
</dbReference>
<keyword evidence="1" id="KW-0805">Transcription regulation</keyword>
<dbReference type="EMBL" id="JACJUD010000006">
    <property type="protein sequence ID" value="MBB2496945.1"/>
    <property type="molecule type" value="Genomic_DNA"/>
</dbReference>
<dbReference type="InterPro" id="IPR018060">
    <property type="entry name" value="HTH_AraC"/>
</dbReference>
<dbReference type="GO" id="GO:0003700">
    <property type="term" value="F:DNA-binding transcription factor activity"/>
    <property type="evidence" value="ECO:0007669"/>
    <property type="project" value="InterPro"/>
</dbReference>
<evidence type="ECO:0000313" key="6">
    <source>
        <dbReference type="Proteomes" id="UP000542720"/>
    </source>
</evidence>
<protein>
    <submittedName>
        <fullName evidence="5">AraC family transcriptional regulator</fullName>
    </submittedName>
</protein>
<dbReference type="SMART" id="SM00342">
    <property type="entry name" value="HTH_ARAC"/>
    <property type="match status" value="1"/>
</dbReference>
<dbReference type="AlphaFoldDB" id="A0A7W4LPG3"/>
<proteinExistence type="predicted"/>
<gene>
    <name evidence="5" type="ORF">H3H51_18120</name>
</gene>
<accession>A0A7W4LPG3</accession>
<evidence type="ECO:0000256" key="3">
    <source>
        <dbReference type="ARBA" id="ARBA00023163"/>
    </source>
</evidence>
<dbReference type="Proteomes" id="UP000542720">
    <property type="component" value="Unassembled WGS sequence"/>
</dbReference>
<name>A0A7W4LPG3_9GAMM</name>
<sequence length="338" mass="37250">MGMSLLPEQRVLTTLHTVALAVQALVRTGVPAAQVLEGSGIDEADLASPARLVSHAQELRVLANAYGYSRDAALGLSLGKGMHVSAYGILGYTMLASRTLGEALQLAVAHPALLGTYFQLSLQTVGDEVRLSADGYRYAPEMTVFNTELCLASLLTVVQDLLGEAVRPRRLLLGYRSPLHAASYGEKLGCPVEFAAGSNALCFNPALLDRPLRLADPVSHQQGLQQCLQLEAQFYSRQDLCELIRQQLASDLCHCTSLERVAARLHRSARTLRRHLQQLNTSFQLLLDEVRYDKARQLLIHTDLPIYLIAEQLGYSETASFRHAFQRWSGLAPSNFRR</sequence>
<feature type="domain" description="HTH araC/xylS-type" evidence="4">
    <location>
        <begin position="238"/>
        <end position="338"/>
    </location>
</feature>
<keyword evidence="2" id="KW-0238">DNA-binding</keyword>
<dbReference type="Gene3D" id="1.10.10.60">
    <property type="entry name" value="Homeodomain-like"/>
    <property type="match status" value="1"/>
</dbReference>
<keyword evidence="6" id="KW-1185">Reference proteome</keyword>